<dbReference type="Proteomes" id="UP000887567">
    <property type="component" value="Unplaced"/>
</dbReference>
<evidence type="ECO:0000313" key="3">
    <source>
        <dbReference type="Proteomes" id="UP000887567"/>
    </source>
</evidence>
<dbReference type="KEGG" id="epa:110243441"/>
<reference evidence="2" key="1">
    <citation type="submission" date="2022-11" db="UniProtKB">
        <authorList>
            <consortium name="EnsemblMetazoa"/>
        </authorList>
    </citation>
    <scope>IDENTIFICATION</scope>
</reference>
<feature type="signal peptide" evidence="1">
    <location>
        <begin position="1"/>
        <end position="26"/>
    </location>
</feature>
<name>A0A913XJB0_EXADI</name>
<evidence type="ECO:0000313" key="2">
    <source>
        <dbReference type="EnsemblMetazoa" id="XP_020905202.1"/>
    </source>
</evidence>
<dbReference type="OrthoDB" id="5946328at2759"/>
<evidence type="ECO:0000256" key="1">
    <source>
        <dbReference type="SAM" id="SignalP"/>
    </source>
</evidence>
<keyword evidence="1" id="KW-0732">Signal</keyword>
<dbReference type="EnsemblMetazoa" id="XM_021049543.2">
    <property type="protein sequence ID" value="XP_020905202.1"/>
    <property type="gene ID" value="LOC110243441"/>
</dbReference>
<dbReference type="AlphaFoldDB" id="A0A913XJB0"/>
<organism evidence="2 3">
    <name type="scientific">Exaiptasia diaphana</name>
    <name type="common">Tropical sea anemone</name>
    <name type="synonym">Aiptasia pulchella</name>
    <dbReference type="NCBI Taxonomy" id="2652724"/>
    <lineage>
        <taxon>Eukaryota</taxon>
        <taxon>Metazoa</taxon>
        <taxon>Cnidaria</taxon>
        <taxon>Anthozoa</taxon>
        <taxon>Hexacorallia</taxon>
        <taxon>Actiniaria</taxon>
        <taxon>Aiptasiidae</taxon>
        <taxon>Exaiptasia</taxon>
    </lineage>
</organism>
<sequence>MGRVQVLVFSIYIATLVLHLCETASTKRPCGVLHLKPRVLMNKLEEEEWIVVNRNVRNHHNSNSRVPRVTRSTSLIEPISVIKNGHCSYSITYDIDQDRIPKFLPNATLNCKSCSPLCTSQTVSHHVLVRDCLKLRMRSTRADIWRTSTVSLPFAFTPN</sequence>
<dbReference type="RefSeq" id="XP_020905202.1">
    <property type="nucleotide sequence ID" value="XM_021049543.2"/>
</dbReference>
<protein>
    <submittedName>
        <fullName evidence="2">Uncharacterized protein</fullName>
    </submittedName>
</protein>
<keyword evidence="3" id="KW-1185">Reference proteome</keyword>
<accession>A0A913XJB0</accession>
<feature type="chain" id="PRO_5036949560" evidence="1">
    <location>
        <begin position="27"/>
        <end position="159"/>
    </location>
</feature>
<proteinExistence type="predicted"/>
<dbReference type="GeneID" id="110243441"/>